<dbReference type="AlphaFoldDB" id="A0A1I6FFM4"/>
<evidence type="ECO:0000313" key="2">
    <source>
        <dbReference type="Proteomes" id="UP000198583"/>
    </source>
</evidence>
<accession>A0A1I6FFM4</accession>
<dbReference type="EMBL" id="FOYL01000015">
    <property type="protein sequence ID" value="SFR28746.1"/>
    <property type="molecule type" value="Genomic_DNA"/>
</dbReference>
<name>A0A1I6FFM4_9PSEU</name>
<reference evidence="2" key="1">
    <citation type="submission" date="2016-10" db="EMBL/GenBank/DDBJ databases">
        <authorList>
            <person name="Varghese N."/>
            <person name="Submissions S."/>
        </authorList>
    </citation>
    <scope>NUCLEOTIDE SEQUENCE [LARGE SCALE GENOMIC DNA]</scope>
    <source>
        <strain evidence="2">DSM 44232</strain>
    </source>
</reference>
<protein>
    <submittedName>
        <fullName evidence="1">Uncharacterized protein</fullName>
    </submittedName>
</protein>
<keyword evidence="2" id="KW-1185">Reference proteome</keyword>
<gene>
    <name evidence="1" type="ORF">SAMN04488564_11554</name>
</gene>
<evidence type="ECO:0000313" key="1">
    <source>
        <dbReference type="EMBL" id="SFR28746.1"/>
    </source>
</evidence>
<proteinExistence type="predicted"/>
<dbReference type="Proteomes" id="UP000198583">
    <property type="component" value="Unassembled WGS sequence"/>
</dbReference>
<organism evidence="1 2">
    <name type="scientific">Lentzea waywayandensis</name>
    <dbReference type="NCBI Taxonomy" id="84724"/>
    <lineage>
        <taxon>Bacteria</taxon>
        <taxon>Bacillati</taxon>
        <taxon>Actinomycetota</taxon>
        <taxon>Actinomycetes</taxon>
        <taxon>Pseudonocardiales</taxon>
        <taxon>Pseudonocardiaceae</taxon>
        <taxon>Lentzea</taxon>
    </lineage>
</organism>
<sequence>MSRLRYWVSVLRETSSASSQSTVHSARDRFPGGGVDPGAAALVGLHGVGVVCGRLLGGEAGDGAEGSVVFPVADAPAFAVFLYPGHLSSRQTFDGHMDALCTQEGKRFRACPQDADQRERGRPRAGCTACAPPSAMPLRSASENRRCLPMIVHGIARRPALRRSQLSFTDNISAACAGVYSMVVRSSRHGVGEPGDSCAARKVIAARHAACLYSLMSPPRIRVRSGLRVLRSCTAAGCS</sequence>